<name>A0ABQ6TJY4_9BACT</name>
<dbReference type="PROSITE" id="PS00787">
    <property type="entry name" value="CHORISMATE_SYNTHASE_1"/>
    <property type="match status" value="1"/>
</dbReference>
<keyword evidence="7" id="KW-0274">FAD</keyword>
<feature type="binding site" evidence="7">
    <location>
        <position position="40"/>
    </location>
    <ligand>
        <name>NADP(+)</name>
        <dbReference type="ChEBI" id="CHEBI:58349"/>
    </ligand>
</feature>
<evidence type="ECO:0000256" key="6">
    <source>
        <dbReference type="ARBA" id="ARBA00023239"/>
    </source>
</evidence>
<organism evidence="9 10">
    <name type="scientific">Oryzomonas sagensis</name>
    <dbReference type="NCBI Taxonomy" id="2603857"/>
    <lineage>
        <taxon>Bacteria</taxon>
        <taxon>Pseudomonadati</taxon>
        <taxon>Thermodesulfobacteriota</taxon>
        <taxon>Desulfuromonadia</taxon>
        <taxon>Geobacterales</taxon>
        <taxon>Geobacteraceae</taxon>
        <taxon>Oryzomonas</taxon>
    </lineage>
</organism>
<dbReference type="HAMAP" id="MF_00300">
    <property type="entry name" value="Chorismate_synth"/>
    <property type="match status" value="1"/>
</dbReference>
<comment type="cofactor">
    <cofactor evidence="7 8">
        <name>FMNH2</name>
        <dbReference type="ChEBI" id="CHEBI:57618"/>
    </cofactor>
    <text evidence="7 8">Reduced FMN (FMNH(2)).</text>
</comment>
<feature type="binding site" evidence="7">
    <location>
        <position position="46"/>
    </location>
    <ligand>
        <name>NADP(+)</name>
        <dbReference type="ChEBI" id="CHEBI:58349"/>
    </ligand>
</feature>
<dbReference type="PANTHER" id="PTHR21085">
    <property type="entry name" value="CHORISMATE SYNTHASE"/>
    <property type="match status" value="1"/>
</dbReference>
<gene>
    <name evidence="7 9" type="primary">aroC</name>
    <name evidence="9" type="ORF">F6V30_16705</name>
</gene>
<dbReference type="InterPro" id="IPR035904">
    <property type="entry name" value="Chorismate_synth_AroC_sf"/>
</dbReference>
<dbReference type="GO" id="GO:0004107">
    <property type="term" value="F:chorismate synthase activity"/>
    <property type="evidence" value="ECO:0007669"/>
    <property type="project" value="UniProtKB-EC"/>
</dbReference>
<keyword evidence="5 7" id="KW-0057">Aromatic amino acid biosynthesis</keyword>
<comment type="catalytic activity">
    <reaction evidence="7 8">
        <text>5-O-(1-carboxyvinyl)-3-phosphoshikimate = chorismate + phosphate</text>
        <dbReference type="Rhea" id="RHEA:21020"/>
        <dbReference type="ChEBI" id="CHEBI:29748"/>
        <dbReference type="ChEBI" id="CHEBI:43474"/>
        <dbReference type="ChEBI" id="CHEBI:57701"/>
        <dbReference type="EC" id="4.2.3.5"/>
    </reaction>
</comment>
<comment type="subunit">
    <text evidence="7">Homotetramer.</text>
</comment>
<keyword evidence="4 7" id="KW-0028">Amino-acid biosynthesis</keyword>
<reference evidence="9 10" key="1">
    <citation type="journal article" date="2020" name="Microorganisms">
        <title>Description of Three Novel Members in the Family Geobacteraceae, Oryzomonas japonicum gen. nov., sp. nov., Oryzomonas sagensis sp. nov., and Oryzomonas ruber sp. nov.</title>
        <authorList>
            <person name="Xu Z."/>
            <person name="Masuda Y."/>
            <person name="Hayakawa C."/>
            <person name="Ushijima N."/>
            <person name="Kawano K."/>
            <person name="Shiratori Y."/>
            <person name="Senoo K."/>
            <person name="Itoh H."/>
        </authorList>
    </citation>
    <scope>NUCLEOTIDE SEQUENCE [LARGE SCALE GENOMIC DNA]</scope>
    <source>
        <strain evidence="9 10">Red100</strain>
    </source>
</reference>
<keyword evidence="7" id="KW-0285">Flavoprotein</keyword>
<keyword evidence="6 7" id="KW-0456">Lyase</keyword>
<comment type="caution">
    <text evidence="9">The sequence shown here is derived from an EMBL/GenBank/DDBJ whole genome shotgun (WGS) entry which is preliminary data.</text>
</comment>
<evidence type="ECO:0000256" key="5">
    <source>
        <dbReference type="ARBA" id="ARBA00023141"/>
    </source>
</evidence>
<protein>
    <recommendedName>
        <fullName evidence="3 7">Chorismate synthase</fullName>
        <shortName evidence="7">CS</shortName>
        <ecNumber evidence="3 7">4.2.3.5</ecNumber>
    </recommendedName>
    <alternativeName>
        <fullName evidence="7">5-enolpyruvylshikimate-3-phosphate phospholyase</fullName>
    </alternativeName>
</protein>
<dbReference type="InterPro" id="IPR000453">
    <property type="entry name" value="Chorismate_synth"/>
</dbReference>
<comment type="pathway">
    <text evidence="1 7 8">Metabolic intermediate biosynthesis; chorismate biosynthesis; chorismate from D-erythrose 4-phosphate and phosphoenolpyruvate: step 7/7.</text>
</comment>
<evidence type="ECO:0000256" key="4">
    <source>
        <dbReference type="ARBA" id="ARBA00022605"/>
    </source>
</evidence>
<feature type="binding site" evidence="7">
    <location>
        <begin position="317"/>
        <end position="321"/>
    </location>
    <ligand>
        <name>FMN</name>
        <dbReference type="ChEBI" id="CHEBI:58210"/>
    </ligand>
</feature>
<dbReference type="PIRSF" id="PIRSF001456">
    <property type="entry name" value="Chorismate_synth"/>
    <property type="match status" value="1"/>
</dbReference>
<dbReference type="EC" id="4.2.3.5" evidence="3 7"/>
<evidence type="ECO:0000256" key="1">
    <source>
        <dbReference type="ARBA" id="ARBA00005044"/>
    </source>
</evidence>
<comment type="similarity">
    <text evidence="2 7 8">Belongs to the chorismate synthase family.</text>
</comment>
<evidence type="ECO:0000256" key="8">
    <source>
        <dbReference type="RuleBase" id="RU000605"/>
    </source>
</evidence>
<keyword evidence="7" id="KW-0521">NADP</keyword>
<keyword evidence="7" id="KW-0288">FMN</keyword>
<dbReference type="NCBIfam" id="TIGR00033">
    <property type="entry name" value="aroC"/>
    <property type="match status" value="1"/>
</dbReference>
<feature type="binding site" evidence="7">
    <location>
        <position position="302"/>
    </location>
    <ligand>
        <name>FMN</name>
        <dbReference type="ChEBI" id="CHEBI:58210"/>
    </ligand>
</feature>
<dbReference type="InterPro" id="IPR020541">
    <property type="entry name" value="Chorismate_synthase_CS"/>
</dbReference>
<feature type="binding site" evidence="7">
    <location>
        <begin position="130"/>
        <end position="132"/>
    </location>
    <ligand>
        <name>FMN</name>
        <dbReference type="ChEBI" id="CHEBI:58210"/>
    </ligand>
</feature>
<keyword evidence="10" id="KW-1185">Reference proteome</keyword>
<feature type="binding site" evidence="7">
    <location>
        <begin position="250"/>
        <end position="251"/>
    </location>
    <ligand>
        <name>FMN</name>
        <dbReference type="ChEBI" id="CHEBI:58210"/>
    </ligand>
</feature>
<evidence type="ECO:0000313" key="9">
    <source>
        <dbReference type="EMBL" id="KAB0668203.1"/>
    </source>
</evidence>
<dbReference type="RefSeq" id="WP_151158402.1">
    <property type="nucleotide sequence ID" value="NZ_VZRA01000011.1"/>
</dbReference>
<evidence type="ECO:0000256" key="3">
    <source>
        <dbReference type="ARBA" id="ARBA00013036"/>
    </source>
</evidence>
<accession>A0ABQ6TJY4</accession>
<dbReference type="EMBL" id="VZRA01000011">
    <property type="protein sequence ID" value="KAB0668203.1"/>
    <property type="molecule type" value="Genomic_DNA"/>
</dbReference>
<dbReference type="PROSITE" id="PS00788">
    <property type="entry name" value="CHORISMATE_SYNTHASE_2"/>
    <property type="match status" value="1"/>
</dbReference>
<dbReference type="CDD" id="cd07304">
    <property type="entry name" value="Chorismate_synthase"/>
    <property type="match status" value="1"/>
</dbReference>
<evidence type="ECO:0000313" key="10">
    <source>
        <dbReference type="Proteomes" id="UP000798046"/>
    </source>
</evidence>
<dbReference type="Gene3D" id="3.60.150.10">
    <property type="entry name" value="Chorismate synthase AroC"/>
    <property type="match status" value="1"/>
</dbReference>
<dbReference type="NCBIfam" id="NF003793">
    <property type="entry name" value="PRK05382.1"/>
    <property type="match status" value="1"/>
</dbReference>
<dbReference type="PANTHER" id="PTHR21085:SF0">
    <property type="entry name" value="CHORISMATE SYNTHASE"/>
    <property type="match status" value="1"/>
</dbReference>
<sequence>MFRYLTAGESHGPQLTAIIEGLPAGTRLAADGIDRDLARRQQGYGRGDRMKIETDTVAILSGVRWGETLGSPVTLVVRNRDWENWQEKMSPLAAHHRQEGGAVTRPRPGHADLTGALKYGHDDVRNILERSSARETAVRVAVGAVAKALLREFGVTVGGFVTEVGGIAARQPERPFEELWSVAAQSELSCCDPEAELEMKRLIDFSKADGDTLGGVVEVQVVGVPPGLGSHVQWDRKLDARLAMALMSVQAIKGVEVGIGFDAARRPGSRVHDELFRDEGRLGQGAATAYYRQTNRAGGIEGGMSNGEVIVLRAAMKPIPTLYKPLRSVDMQTHEPYEAAVERSDTCAVPAALVVAEAVVAIEIANAFLEKFGGDSVAEIRRNYEGYRTQVRNA</sequence>
<comment type="function">
    <text evidence="7">Catalyzes the anti-1,4-elimination of the C-3 phosphate and the C-6 proR hydrogen from 5-enolpyruvylshikimate-3-phosphate (EPSP) to yield chorismate, which is the branch point compound that serves as the starting substrate for the three terminal pathways of aromatic amino acid biosynthesis. This reaction introduces a second double bond into the aromatic ring system.</text>
</comment>
<dbReference type="Pfam" id="PF01264">
    <property type="entry name" value="Chorismate_synt"/>
    <property type="match status" value="1"/>
</dbReference>
<dbReference type="SUPFAM" id="SSF103263">
    <property type="entry name" value="Chorismate synthase, AroC"/>
    <property type="match status" value="1"/>
</dbReference>
<evidence type="ECO:0000256" key="2">
    <source>
        <dbReference type="ARBA" id="ARBA00008014"/>
    </source>
</evidence>
<evidence type="ECO:0000256" key="7">
    <source>
        <dbReference type="HAMAP-Rule" id="MF_00300"/>
    </source>
</evidence>
<dbReference type="Proteomes" id="UP000798046">
    <property type="component" value="Unassembled WGS sequence"/>
</dbReference>
<proteinExistence type="inferred from homology"/>
<feature type="binding site" evidence="7">
    <location>
        <position position="343"/>
    </location>
    <ligand>
        <name>FMN</name>
        <dbReference type="ChEBI" id="CHEBI:58210"/>
    </ligand>
</feature>